<dbReference type="UniPathway" id="UPA00232"/>
<dbReference type="Gene3D" id="1.10.357.140">
    <property type="entry name" value="UbiA prenyltransferase"/>
    <property type="match status" value="1"/>
</dbReference>
<dbReference type="GO" id="GO:0008412">
    <property type="term" value="F:4-hydroxybenzoate polyprenyltransferase activity"/>
    <property type="evidence" value="ECO:0007669"/>
    <property type="project" value="UniProtKB-EC"/>
</dbReference>
<comment type="subcellular location">
    <subcellularLocation>
        <location evidence="2">Membrane</location>
        <topology evidence="2">Multi-pass membrane protein</topology>
    </subcellularLocation>
    <subcellularLocation>
        <location evidence="9">Mitochondrion inner membrane</location>
        <topology evidence="9">Multi-pass membrane protein</topology>
        <orientation evidence="9">Matrix side</orientation>
    </subcellularLocation>
</comment>
<feature type="transmembrane region" description="Helical" evidence="9">
    <location>
        <begin position="174"/>
        <end position="192"/>
    </location>
</feature>
<dbReference type="PANTHER" id="PTHR11048:SF28">
    <property type="entry name" value="4-HYDROXYBENZOATE POLYPRENYLTRANSFERASE, MITOCHONDRIAL"/>
    <property type="match status" value="1"/>
</dbReference>
<evidence type="ECO:0000313" key="10">
    <source>
        <dbReference type="EMBL" id="KAF2069557.1"/>
    </source>
</evidence>
<dbReference type="GO" id="GO:0006744">
    <property type="term" value="P:ubiquinone biosynthetic process"/>
    <property type="evidence" value="ECO:0007669"/>
    <property type="project" value="UniProtKB-UniRule"/>
</dbReference>
<feature type="transmembrane region" description="Helical" evidence="9">
    <location>
        <begin position="204"/>
        <end position="221"/>
    </location>
</feature>
<keyword evidence="9" id="KW-0831">Ubiquinone biosynthesis</keyword>
<keyword evidence="5 9" id="KW-0808">Transferase</keyword>
<dbReference type="GO" id="GO:0005743">
    <property type="term" value="C:mitochondrial inner membrane"/>
    <property type="evidence" value="ECO:0007669"/>
    <property type="project" value="UniProtKB-SubCell"/>
</dbReference>
<evidence type="ECO:0000256" key="2">
    <source>
        <dbReference type="ARBA" id="ARBA00004141"/>
    </source>
</evidence>
<evidence type="ECO:0000256" key="6">
    <source>
        <dbReference type="ARBA" id="ARBA00022692"/>
    </source>
</evidence>
<dbReference type="CDD" id="cd13959">
    <property type="entry name" value="PT_UbiA_COQ2"/>
    <property type="match status" value="1"/>
</dbReference>
<evidence type="ECO:0000256" key="7">
    <source>
        <dbReference type="ARBA" id="ARBA00022989"/>
    </source>
</evidence>
<keyword evidence="7 9" id="KW-1133">Transmembrane helix</keyword>
<dbReference type="GO" id="GO:0008299">
    <property type="term" value="P:isoprenoid biosynthetic process"/>
    <property type="evidence" value="ECO:0007669"/>
    <property type="project" value="UniProtKB-UniRule"/>
</dbReference>
<keyword evidence="8 9" id="KW-0472">Membrane</keyword>
<proteinExistence type="inferred from homology"/>
<dbReference type="InterPro" id="IPR000537">
    <property type="entry name" value="UbiA_prenyltransferase"/>
</dbReference>
<comment type="caution">
    <text evidence="10">The sequence shown here is derived from an EMBL/GenBank/DDBJ whole genome shotgun (WGS) entry which is preliminary data.</text>
</comment>
<dbReference type="InterPro" id="IPR039653">
    <property type="entry name" value="Prenyltransferase"/>
</dbReference>
<name>A0A8J4V0R3_9MYCE</name>
<comment type="cofactor">
    <cofactor evidence="1 9">
        <name>Mg(2+)</name>
        <dbReference type="ChEBI" id="CHEBI:18420"/>
    </cofactor>
</comment>
<dbReference type="InterPro" id="IPR006370">
    <property type="entry name" value="HB_polyprenyltransferase-like"/>
</dbReference>
<reference evidence="10" key="1">
    <citation type="submission" date="2020-01" db="EMBL/GenBank/DDBJ databases">
        <title>Development of genomics and gene disruption for Polysphondylium violaceum indicates a role for the polyketide synthase stlB in stalk morphogenesis.</title>
        <authorList>
            <person name="Narita B."/>
            <person name="Kawabe Y."/>
            <person name="Kin K."/>
            <person name="Saito T."/>
            <person name="Gibbs R."/>
            <person name="Kuspa A."/>
            <person name="Muzny D."/>
            <person name="Queller D."/>
            <person name="Richards S."/>
            <person name="Strassman J."/>
            <person name="Sucgang R."/>
            <person name="Worley K."/>
            <person name="Schaap P."/>
        </authorList>
    </citation>
    <scope>NUCLEOTIDE SEQUENCE</scope>
    <source>
        <strain evidence="10">QSvi11</strain>
    </source>
</reference>
<dbReference type="EC" id="2.5.1.39" evidence="9"/>
<feature type="transmembrane region" description="Helical" evidence="9">
    <location>
        <begin position="275"/>
        <end position="292"/>
    </location>
</feature>
<keyword evidence="11" id="KW-1185">Reference proteome</keyword>
<evidence type="ECO:0000256" key="5">
    <source>
        <dbReference type="ARBA" id="ARBA00022679"/>
    </source>
</evidence>
<comment type="catalytic activity">
    <reaction evidence="9">
        <text>an all-trans-polyprenyl diphosphate + 4-hydroxybenzoate = a 4-hydroxy-3-(all-trans-polyprenyl)benzoate + diphosphate</text>
        <dbReference type="Rhea" id="RHEA:44504"/>
        <dbReference type="Rhea" id="RHEA-COMP:9514"/>
        <dbReference type="Rhea" id="RHEA-COMP:9564"/>
        <dbReference type="ChEBI" id="CHEBI:17879"/>
        <dbReference type="ChEBI" id="CHEBI:33019"/>
        <dbReference type="ChEBI" id="CHEBI:58914"/>
        <dbReference type="ChEBI" id="CHEBI:78396"/>
        <dbReference type="EC" id="2.5.1.39"/>
    </reaction>
</comment>
<sequence>MYFGKFISPIFQKGLYFKPNNKISVFGQPNFYIGNRKLCSFRSTKNLKTSLILSKQDIKESFVKKFPVSARPYVQLSRIDRPIGTWLFLIPSYWGLFLASPTPDLKLLSVFAVGSLVVRSAVCIINDMADYKFDKQVERTKTRPLASGQVTHKKAFVFLGAHFASLYAMTLPILNNQTILLCLSSLPLAVLYPFMKRFSYYPQAVLGLFINWGVLAGYYAIAGPIGLTAVIPLYISSFLWTIVYDTVYAHQDKNDDRMIGVKSTALKFAENTKPILSVLSVATIGGMALTGSLLSMPLVYYLGTGVCATHLFYKLYRVNLDDADDCSDFFKSSRDFGLIYLVTIFLSHLYQDDKKKEIN</sequence>
<keyword evidence="6 9" id="KW-0812">Transmembrane</keyword>
<evidence type="ECO:0000256" key="3">
    <source>
        <dbReference type="ARBA" id="ARBA00005179"/>
    </source>
</evidence>
<comment type="function">
    <text evidence="9">Catalyzes the prenylation of para-hydroxybenzoate (PHB) with an all-trans polyprenyl group. Mediates the second step in the final reaction sequence of coenzyme Q (CoQ) biosynthesis, which is the condensation of the polyisoprenoid side chain with PHB, generating the first membrane-bound Q intermediate.</text>
</comment>
<comment type="similarity">
    <text evidence="4 9">Belongs to the UbiA prenyltransferase family.</text>
</comment>
<dbReference type="InterPro" id="IPR044878">
    <property type="entry name" value="UbiA_sf"/>
</dbReference>
<protein>
    <recommendedName>
        <fullName evidence="9">4-hydroxybenzoate polyprenyltransferase, mitochondrial</fullName>
        <shortName evidence="9">4-HB polyprenyltransferase</shortName>
        <ecNumber evidence="9">2.5.1.39</ecNumber>
    </recommendedName>
    <alternativeName>
        <fullName evidence="9">Para-hydroxybenzoate--polyprenyltransferase</fullName>
        <shortName evidence="9">PHB:PPT</shortName>
        <shortName evidence="9">PHB:polyprenyltransferase</shortName>
    </alternativeName>
</protein>
<dbReference type="InterPro" id="IPR030470">
    <property type="entry name" value="UbiA_prenylTrfase_CS"/>
</dbReference>
<keyword evidence="9" id="KW-0999">Mitochondrion inner membrane</keyword>
<keyword evidence="9" id="KW-0414">Isoprene biosynthesis</keyword>
<dbReference type="PROSITE" id="PS00943">
    <property type="entry name" value="UBIA"/>
    <property type="match status" value="1"/>
</dbReference>
<dbReference type="NCBIfam" id="TIGR01474">
    <property type="entry name" value="ubiA_proteo"/>
    <property type="match status" value="1"/>
</dbReference>
<evidence type="ECO:0000256" key="4">
    <source>
        <dbReference type="ARBA" id="ARBA00005985"/>
    </source>
</evidence>
<keyword evidence="9" id="KW-0496">Mitochondrion</keyword>
<comment type="pathway">
    <text evidence="3">Secondary metabolite biosynthesis.</text>
</comment>
<dbReference type="HAMAP" id="MF_01635">
    <property type="entry name" value="UbiA"/>
    <property type="match status" value="1"/>
</dbReference>
<dbReference type="EMBL" id="AJWJ01000641">
    <property type="protein sequence ID" value="KAF2069557.1"/>
    <property type="molecule type" value="Genomic_DNA"/>
</dbReference>
<evidence type="ECO:0000313" key="11">
    <source>
        <dbReference type="Proteomes" id="UP000695562"/>
    </source>
</evidence>
<dbReference type="Proteomes" id="UP000695562">
    <property type="component" value="Unassembled WGS sequence"/>
</dbReference>
<dbReference type="PANTHER" id="PTHR11048">
    <property type="entry name" value="PRENYLTRANSFERASES"/>
    <property type="match status" value="1"/>
</dbReference>
<gene>
    <name evidence="9" type="primary">coq2</name>
    <name evidence="10" type="ORF">CYY_009126</name>
</gene>
<dbReference type="Pfam" id="PF01040">
    <property type="entry name" value="UbiA"/>
    <property type="match status" value="1"/>
</dbReference>
<evidence type="ECO:0000256" key="1">
    <source>
        <dbReference type="ARBA" id="ARBA00001946"/>
    </source>
</evidence>
<dbReference type="OrthoDB" id="18170at2759"/>
<accession>A0A8J4V0R3</accession>
<evidence type="ECO:0000256" key="8">
    <source>
        <dbReference type="ARBA" id="ARBA00023136"/>
    </source>
</evidence>
<dbReference type="AlphaFoldDB" id="A0A8J4V0R3"/>
<dbReference type="FunFam" id="1.10.357.140:FF:000008">
    <property type="entry name" value="4-hydroxybenzoate octaprenyltransferase"/>
    <property type="match status" value="1"/>
</dbReference>
<comment type="pathway">
    <text evidence="9">Cofactor biosynthesis; ubiquinone biosynthesis.</text>
</comment>
<evidence type="ECO:0000256" key="9">
    <source>
        <dbReference type="HAMAP-Rule" id="MF_03189"/>
    </source>
</evidence>
<organism evidence="10 11">
    <name type="scientific">Polysphondylium violaceum</name>
    <dbReference type="NCBI Taxonomy" id="133409"/>
    <lineage>
        <taxon>Eukaryota</taxon>
        <taxon>Amoebozoa</taxon>
        <taxon>Evosea</taxon>
        <taxon>Eumycetozoa</taxon>
        <taxon>Dictyostelia</taxon>
        <taxon>Dictyosteliales</taxon>
        <taxon>Dictyosteliaceae</taxon>
        <taxon>Polysphondylium</taxon>
    </lineage>
</organism>